<comment type="caution">
    <text evidence="10">The sequence shown here is derived from an EMBL/GenBank/DDBJ whole genome shotgun (WGS) entry which is preliminary data.</text>
</comment>
<dbReference type="PANTHER" id="PTHR40626:SF30">
    <property type="entry name" value="FINGER DOMAIN PROTEIN, PUTATIVE (AFU_ORTHOLOGUE AFUA_4G13600)-RELATED"/>
    <property type="match status" value="1"/>
</dbReference>
<evidence type="ECO:0000256" key="1">
    <source>
        <dbReference type="ARBA" id="ARBA00004123"/>
    </source>
</evidence>
<dbReference type="InterPro" id="IPR036236">
    <property type="entry name" value="Znf_C2H2_sf"/>
</dbReference>
<dbReference type="EMBL" id="MCBQ01010328">
    <property type="protein sequence ID" value="RKF71389.1"/>
    <property type="molecule type" value="Genomic_DNA"/>
</dbReference>
<accession>A0A420IA12</accession>
<keyword evidence="6" id="KW-0539">Nucleus</keyword>
<dbReference type="GO" id="GO:0000785">
    <property type="term" value="C:chromatin"/>
    <property type="evidence" value="ECO:0007669"/>
    <property type="project" value="TreeGrafter"/>
</dbReference>
<reference evidence="10 11" key="1">
    <citation type="journal article" date="2018" name="BMC Genomics">
        <title>Comparative genome analyses reveal sequence features reflecting distinct modes of host-adaptation between dicot and monocot powdery mildew.</title>
        <authorList>
            <person name="Wu Y."/>
            <person name="Ma X."/>
            <person name="Pan Z."/>
            <person name="Kale S.D."/>
            <person name="Song Y."/>
            <person name="King H."/>
            <person name="Zhang Q."/>
            <person name="Presley C."/>
            <person name="Deng X."/>
            <person name="Wei C.I."/>
            <person name="Xiao S."/>
        </authorList>
    </citation>
    <scope>NUCLEOTIDE SEQUENCE [LARGE SCALE GENOMIC DNA]</scope>
    <source>
        <strain evidence="10">UMSG3</strain>
    </source>
</reference>
<dbReference type="PANTHER" id="PTHR40626">
    <property type="entry name" value="MIP31509P"/>
    <property type="match status" value="1"/>
</dbReference>
<evidence type="ECO:0000256" key="4">
    <source>
        <dbReference type="ARBA" id="ARBA00022771"/>
    </source>
</evidence>
<keyword evidence="2" id="KW-0479">Metal-binding</keyword>
<evidence type="ECO:0000256" key="2">
    <source>
        <dbReference type="ARBA" id="ARBA00022723"/>
    </source>
</evidence>
<evidence type="ECO:0000259" key="9">
    <source>
        <dbReference type="PROSITE" id="PS50157"/>
    </source>
</evidence>
<feature type="compositionally biased region" description="Basic residues" evidence="8">
    <location>
        <begin position="247"/>
        <end position="259"/>
    </location>
</feature>
<feature type="domain" description="C2H2-type" evidence="9">
    <location>
        <begin position="152"/>
        <end position="181"/>
    </location>
</feature>
<evidence type="ECO:0000256" key="5">
    <source>
        <dbReference type="ARBA" id="ARBA00022833"/>
    </source>
</evidence>
<dbReference type="SUPFAM" id="SSF57667">
    <property type="entry name" value="beta-beta-alpha zinc fingers"/>
    <property type="match status" value="1"/>
</dbReference>
<protein>
    <submittedName>
        <fullName evidence="10">Putative krueppel c2h2-type zinc finger protein</fullName>
    </submittedName>
</protein>
<dbReference type="PROSITE" id="PS00028">
    <property type="entry name" value="ZINC_FINGER_C2H2_1"/>
    <property type="match status" value="2"/>
</dbReference>
<dbReference type="GO" id="GO:0000978">
    <property type="term" value="F:RNA polymerase II cis-regulatory region sequence-specific DNA binding"/>
    <property type="evidence" value="ECO:0007669"/>
    <property type="project" value="InterPro"/>
</dbReference>
<organism evidence="10 11">
    <name type="scientific">Golovinomyces cichoracearum</name>
    <dbReference type="NCBI Taxonomy" id="62708"/>
    <lineage>
        <taxon>Eukaryota</taxon>
        <taxon>Fungi</taxon>
        <taxon>Dikarya</taxon>
        <taxon>Ascomycota</taxon>
        <taxon>Pezizomycotina</taxon>
        <taxon>Leotiomycetes</taxon>
        <taxon>Erysiphales</taxon>
        <taxon>Erysiphaceae</taxon>
        <taxon>Golovinomyces</taxon>
    </lineage>
</organism>
<dbReference type="STRING" id="62708.A0A420IA12"/>
<dbReference type="InterPro" id="IPR051059">
    <property type="entry name" value="VerF-like"/>
</dbReference>
<evidence type="ECO:0000313" key="11">
    <source>
        <dbReference type="Proteomes" id="UP000283383"/>
    </source>
</evidence>
<dbReference type="GO" id="GO:0000981">
    <property type="term" value="F:DNA-binding transcription factor activity, RNA polymerase II-specific"/>
    <property type="evidence" value="ECO:0007669"/>
    <property type="project" value="InterPro"/>
</dbReference>
<evidence type="ECO:0000256" key="8">
    <source>
        <dbReference type="SAM" id="MobiDB-lite"/>
    </source>
</evidence>
<dbReference type="GO" id="GO:0005634">
    <property type="term" value="C:nucleus"/>
    <property type="evidence" value="ECO:0007669"/>
    <property type="project" value="UniProtKB-SubCell"/>
</dbReference>
<dbReference type="SMART" id="SM00355">
    <property type="entry name" value="ZnF_C2H2"/>
    <property type="match status" value="2"/>
</dbReference>
<dbReference type="AlphaFoldDB" id="A0A420IA12"/>
<dbReference type="Gene3D" id="3.30.160.60">
    <property type="entry name" value="Classic Zinc Finger"/>
    <property type="match status" value="1"/>
</dbReference>
<evidence type="ECO:0000256" key="6">
    <source>
        <dbReference type="ARBA" id="ARBA00023242"/>
    </source>
</evidence>
<name>A0A420IA12_9PEZI</name>
<keyword evidence="5" id="KW-0862">Zinc</keyword>
<sequence>MHNLRCKSYSSGKESTLIGTLTFRVSPIGFMYLLCSAESSSSCNQPLPFKLNGPSRSCRSCGERLAQTSQLQICNRSRHINPSSPPILLHTSSPGLAVHRAVKLSHQPIYLSRHLSIFQSQPMMTLITASSSPACGPAASSPKCDSIVKKRFTCNFSGCGKCFSRSEHLHRHALNHKDGNNTCLRCMAHFRRRDLLDRHMARHKEKDDEAGGEGLGVLATRKRLWRDAEGNIVNARRPSYTQDGTKRRQIRRQEKKKKNPIIILDEGKSKPLNNPSILESCVQALLKENKADELSPNPWLEIAALPSPPTSDIDPEAARPNSRVSFSENLDTLYDDSWPSVFHDFSGGFNNPQVMDRQPEYHTSPTWATQQIHTFMGAIEESQPDDIFKLNASLYGWQAMNNQLVTSRCREERVDKYEEKRRLWPTNSDHDEILRRGFGLSTCQS</sequence>
<keyword evidence="4 7" id="KW-0863">Zinc-finger</keyword>
<dbReference type="PROSITE" id="PS50157">
    <property type="entry name" value="ZINC_FINGER_C2H2_2"/>
    <property type="match status" value="1"/>
</dbReference>
<keyword evidence="11" id="KW-1185">Reference proteome</keyword>
<dbReference type="Proteomes" id="UP000283383">
    <property type="component" value="Unassembled WGS sequence"/>
</dbReference>
<dbReference type="InterPro" id="IPR013087">
    <property type="entry name" value="Znf_C2H2_type"/>
</dbReference>
<keyword evidence="3" id="KW-0677">Repeat</keyword>
<gene>
    <name evidence="10" type="ORF">GcM3_103020</name>
</gene>
<evidence type="ECO:0000313" key="10">
    <source>
        <dbReference type="EMBL" id="RKF71389.1"/>
    </source>
</evidence>
<feature type="region of interest" description="Disordered" evidence="8">
    <location>
        <begin position="238"/>
        <end position="260"/>
    </location>
</feature>
<dbReference type="GO" id="GO:0008270">
    <property type="term" value="F:zinc ion binding"/>
    <property type="evidence" value="ECO:0007669"/>
    <property type="project" value="UniProtKB-KW"/>
</dbReference>
<evidence type="ECO:0000256" key="7">
    <source>
        <dbReference type="PROSITE-ProRule" id="PRU00042"/>
    </source>
</evidence>
<comment type="subcellular location">
    <subcellularLocation>
        <location evidence="1">Nucleus</location>
    </subcellularLocation>
</comment>
<proteinExistence type="predicted"/>
<evidence type="ECO:0000256" key="3">
    <source>
        <dbReference type="ARBA" id="ARBA00022737"/>
    </source>
</evidence>